<dbReference type="EMBL" id="CP031222">
    <property type="protein sequence ID" value="AXI04766.1"/>
    <property type="molecule type" value="Genomic_DNA"/>
</dbReference>
<dbReference type="OrthoDB" id="962841at2"/>
<dbReference type="Proteomes" id="UP000253940">
    <property type="component" value="Chromosome"/>
</dbReference>
<protein>
    <recommendedName>
        <fullName evidence="4">Pre-16S rRNA-processing nuclease YqgF</fullName>
    </recommendedName>
</protein>
<evidence type="ECO:0000313" key="2">
    <source>
        <dbReference type="EMBL" id="AXI04769.1"/>
    </source>
</evidence>
<evidence type="ECO:0008006" key="4">
    <source>
        <dbReference type="Google" id="ProtNLM"/>
    </source>
</evidence>
<dbReference type="KEGG" id="mbah:HYN46_16870"/>
<dbReference type="AlphaFoldDB" id="A0A345PBV7"/>
<evidence type="ECO:0000313" key="3">
    <source>
        <dbReference type="Proteomes" id="UP000253940"/>
    </source>
</evidence>
<dbReference type="EMBL" id="CP031222">
    <property type="protein sequence ID" value="AXI04769.1"/>
    <property type="molecule type" value="Genomic_DNA"/>
</dbReference>
<sequence>MVETVGHYLVGIDPGVKTGFATKKKGSKQLIRVKTTTIIQAIEWIKELLLNGCTVDLHIEDARKRTWFTGGREKAQGAGSIKRDCQIWEEWAKTQPGVTLHLIAPKNSMTKVKDGIFKKITGHEGRTSEHARDAAMLIFGRP</sequence>
<proteinExistence type="predicted"/>
<organism evidence="1 3">
    <name type="scientific">Aquirhabdus parva</name>
    <dbReference type="NCBI Taxonomy" id="2283318"/>
    <lineage>
        <taxon>Bacteria</taxon>
        <taxon>Pseudomonadati</taxon>
        <taxon>Pseudomonadota</taxon>
        <taxon>Gammaproteobacteria</taxon>
        <taxon>Moraxellales</taxon>
        <taxon>Moraxellaceae</taxon>
        <taxon>Aquirhabdus</taxon>
    </lineage>
</organism>
<evidence type="ECO:0000313" key="1">
    <source>
        <dbReference type="EMBL" id="AXI04766.1"/>
    </source>
</evidence>
<gene>
    <name evidence="1" type="ORF">HYN46_16870</name>
    <name evidence="2" type="ORF">HYN46_17115</name>
</gene>
<accession>A0A345PBV7</accession>
<reference evidence="1 3" key="1">
    <citation type="submission" date="2018-07" db="EMBL/GenBank/DDBJ databases">
        <title>Genome sequencing of Moraxellaceae gen. HYN0046.</title>
        <authorList>
            <person name="Kim M."/>
            <person name="Yi H."/>
        </authorList>
    </citation>
    <scope>NUCLEOTIDE SEQUENCE [LARGE SCALE GENOMIC DNA]</scope>
    <source>
        <strain evidence="1 3">HYN0046</strain>
    </source>
</reference>
<name>A0A345PBV7_9GAMM</name>
<dbReference type="KEGG" id="mbah:HYN46_17115"/>
<keyword evidence="3" id="KW-1185">Reference proteome</keyword>